<name>A0ABU2BZA5_9ACTN</name>
<evidence type="ECO:0000256" key="4">
    <source>
        <dbReference type="ARBA" id="ARBA00022989"/>
    </source>
</evidence>
<feature type="transmembrane region" description="Helical" evidence="6">
    <location>
        <begin position="163"/>
        <end position="183"/>
    </location>
</feature>
<feature type="transmembrane region" description="Helical" evidence="6">
    <location>
        <begin position="407"/>
        <end position="423"/>
    </location>
</feature>
<evidence type="ECO:0000256" key="5">
    <source>
        <dbReference type="ARBA" id="ARBA00023136"/>
    </source>
</evidence>
<dbReference type="InterPro" id="IPR002293">
    <property type="entry name" value="AA/rel_permease1"/>
</dbReference>
<feature type="transmembrane region" description="Helical" evidence="6">
    <location>
        <begin position="383"/>
        <end position="401"/>
    </location>
</feature>
<evidence type="ECO:0000313" key="7">
    <source>
        <dbReference type="EMBL" id="MDR7363728.1"/>
    </source>
</evidence>
<reference evidence="7 8" key="1">
    <citation type="submission" date="2023-07" db="EMBL/GenBank/DDBJ databases">
        <title>Sequencing the genomes of 1000 actinobacteria strains.</title>
        <authorList>
            <person name="Klenk H.-P."/>
        </authorList>
    </citation>
    <scope>NUCLEOTIDE SEQUENCE [LARGE SCALE GENOMIC DNA]</scope>
    <source>
        <strain evidence="7 8">DSM 19426</strain>
    </source>
</reference>
<dbReference type="PANTHER" id="PTHR42770">
    <property type="entry name" value="AMINO ACID TRANSPORTER-RELATED"/>
    <property type="match status" value="1"/>
</dbReference>
<proteinExistence type="predicted"/>
<accession>A0ABU2BZA5</accession>
<feature type="transmembrane region" description="Helical" evidence="6">
    <location>
        <begin position="277"/>
        <end position="299"/>
    </location>
</feature>
<dbReference type="Proteomes" id="UP001183648">
    <property type="component" value="Unassembled WGS sequence"/>
</dbReference>
<keyword evidence="8" id="KW-1185">Reference proteome</keyword>
<feature type="transmembrane region" description="Helical" evidence="6">
    <location>
        <begin position="21"/>
        <end position="48"/>
    </location>
</feature>
<feature type="transmembrane region" description="Helical" evidence="6">
    <location>
        <begin position="203"/>
        <end position="221"/>
    </location>
</feature>
<evidence type="ECO:0000256" key="1">
    <source>
        <dbReference type="ARBA" id="ARBA00004651"/>
    </source>
</evidence>
<sequence length="466" mass="47718">MSASISTASSTTSATTRPDGGIGLWSCVAFAVGTMVGAGVFVLSGLAVERAGPAALASFVLAGVLVLLSALSFTVVASRAGQGESGYAYVGRALGGYWRFFALWAFYVGGVIGVAFVLGAFGAYVHDFFVDGVPALVWAVAGAVVLTLLNLGPADLIGRAETALVALKVGILALLIVFAFIHLDRASFTPFAPHGASSVVTTSGLLFVAYLGFNVVCSMAPEVRDARRTIPRAIVLSMAIVVVVYLGVVVALLAGGITTYDEASVGQAAENLMGSWGGVLIPVAALVSTLSAANANILGSSEIMVRLAVRKDVPTVLGRMWHGHPAVSVLGGAVLYVVLLLTGSTDSVVSLANVAAIAAMAVVNVGAYAAMRHDPRGGVRLPGGPVLPVLGLVTALSQLFFLDWVPVLVGAGLLAAGSVLYLVRHRFHHPVDHAALQHEVDHGRTPGVRAVGGRRRVQAQPEASAG</sequence>
<evidence type="ECO:0000256" key="3">
    <source>
        <dbReference type="ARBA" id="ARBA00022692"/>
    </source>
</evidence>
<keyword evidence="3 6" id="KW-0812">Transmembrane</keyword>
<dbReference type="Pfam" id="PF13520">
    <property type="entry name" value="AA_permease_2"/>
    <property type="match status" value="1"/>
</dbReference>
<feature type="transmembrane region" description="Helical" evidence="6">
    <location>
        <begin position="133"/>
        <end position="151"/>
    </location>
</feature>
<dbReference type="PANTHER" id="PTHR42770:SF11">
    <property type="entry name" value="INNER MEMBRANE TRANSPORT PROTEIN YBAT"/>
    <property type="match status" value="1"/>
</dbReference>
<feature type="transmembrane region" description="Helical" evidence="6">
    <location>
        <begin position="97"/>
        <end position="121"/>
    </location>
</feature>
<keyword evidence="2" id="KW-1003">Cell membrane</keyword>
<keyword evidence="4 6" id="KW-1133">Transmembrane helix</keyword>
<feature type="transmembrane region" description="Helical" evidence="6">
    <location>
        <begin position="348"/>
        <end position="371"/>
    </location>
</feature>
<dbReference type="InterPro" id="IPR050367">
    <property type="entry name" value="APC_superfamily"/>
</dbReference>
<feature type="transmembrane region" description="Helical" evidence="6">
    <location>
        <begin position="320"/>
        <end position="342"/>
    </location>
</feature>
<organism evidence="7 8">
    <name type="scientific">Nocardioides marmoribigeumensis</name>
    <dbReference type="NCBI Taxonomy" id="433649"/>
    <lineage>
        <taxon>Bacteria</taxon>
        <taxon>Bacillati</taxon>
        <taxon>Actinomycetota</taxon>
        <taxon>Actinomycetes</taxon>
        <taxon>Propionibacteriales</taxon>
        <taxon>Nocardioidaceae</taxon>
        <taxon>Nocardioides</taxon>
    </lineage>
</organism>
<dbReference type="EMBL" id="JAVDYG010000001">
    <property type="protein sequence ID" value="MDR7363728.1"/>
    <property type="molecule type" value="Genomic_DNA"/>
</dbReference>
<comment type="caution">
    <text evidence="7">The sequence shown here is derived from an EMBL/GenBank/DDBJ whole genome shotgun (WGS) entry which is preliminary data.</text>
</comment>
<protein>
    <submittedName>
        <fullName evidence="7">Amino acid transporter</fullName>
    </submittedName>
</protein>
<dbReference type="PIRSF" id="PIRSF006060">
    <property type="entry name" value="AA_transporter"/>
    <property type="match status" value="1"/>
</dbReference>
<feature type="transmembrane region" description="Helical" evidence="6">
    <location>
        <begin position="54"/>
        <end position="76"/>
    </location>
</feature>
<evidence type="ECO:0000313" key="8">
    <source>
        <dbReference type="Proteomes" id="UP001183648"/>
    </source>
</evidence>
<keyword evidence="5 6" id="KW-0472">Membrane</keyword>
<dbReference type="RefSeq" id="WP_310304452.1">
    <property type="nucleotide sequence ID" value="NZ_BAAAPS010000005.1"/>
</dbReference>
<comment type="subcellular location">
    <subcellularLocation>
        <location evidence="1">Cell membrane</location>
        <topology evidence="1">Multi-pass membrane protein</topology>
    </subcellularLocation>
</comment>
<evidence type="ECO:0000256" key="6">
    <source>
        <dbReference type="SAM" id="Phobius"/>
    </source>
</evidence>
<feature type="transmembrane region" description="Helical" evidence="6">
    <location>
        <begin position="233"/>
        <end position="257"/>
    </location>
</feature>
<evidence type="ECO:0000256" key="2">
    <source>
        <dbReference type="ARBA" id="ARBA00022475"/>
    </source>
</evidence>
<gene>
    <name evidence="7" type="ORF">J2S63_003281</name>
</gene>
<dbReference type="Gene3D" id="1.20.1740.10">
    <property type="entry name" value="Amino acid/polyamine transporter I"/>
    <property type="match status" value="1"/>
</dbReference>